<evidence type="ECO:0000259" key="3">
    <source>
        <dbReference type="Pfam" id="PF15420"/>
    </source>
</evidence>
<evidence type="ECO:0000256" key="1">
    <source>
        <dbReference type="SAM" id="Phobius"/>
    </source>
</evidence>
<feature type="transmembrane region" description="Helical" evidence="1">
    <location>
        <begin position="37"/>
        <end position="62"/>
    </location>
</feature>
<keyword evidence="5" id="KW-1185">Reference proteome</keyword>
<dbReference type="InterPro" id="IPR027787">
    <property type="entry name" value="Alpha/beta-hydrolase_catalytic"/>
</dbReference>
<dbReference type="OrthoDB" id="4397445at2"/>
<dbReference type="Proteomes" id="UP000184512">
    <property type="component" value="Unassembled WGS sequence"/>
</dbReference>
<dbReference type="ESTHER" id="9actn-a0a1m6lxn5">
    <property type="family name" value="Abhydrolase_9"/>
</dbReference>
<dbReference type="InterPro" id="IPR027788">
    <property type="entry name" value="Alpha/beta-hydrolase_N_dom"/>
</dbReference>
<feature type="transmembrane region" description="Helical" evidence="1">
    <location>
        <begin position="12"/>
        <end position="31"/>
    </location>
</feature>
<dbReference type="EMBL" id="FQZG01000077">
    <property type="protein sequence ID" value="SHJ75932.1"/>
    <property type="molecule type" value="Genomic_DNA"/>
</dbReference>
<evidence type="ECO:0000259" key="2">
    <source>
        <dbReference type="Pfam" id="PF10081"/>
    </source>
</evidence>
<proteinExistence type="predicted"/>
<feature type="transmembrane region" description="Helical" evidence="1">
    <location>
        <begin position="115"/>
        <end position="136"/>
    </location>
</feature>
<feature type="domain" description="Alpha/beta-hydrolase catalytic" evidence="2">
    <location>
        <begin position="249"/>
        <end position="538"/>
    </location>
</feature>
<feature type="transmembrane region" description="Helical" evidence="1">
    <location>
        <begin position="74"/>
        <end position="95"/>
    </location>
</feature>
<dbReference type="Pfam" id="PF15420">
    <property type="entry name" value="Abhydrolase_9_N"/>
    <property type="match status" value="1"/>
</dbReference>
<accession>A0A1M6LXN5</accession>
<organism evidence="4 5">
    <name type="scientific">Tessaracoccus bendigoensis DSM 12906</name>
    <dbReference type="NCBI Taxonomy" id="1123357"/>
    <lineage>
        <taxon>Bacteria</taxon>
        <taxon>Bacillati</taxon>
        <taxon>Actinomycetota</taxon>
        <taxon>Actinomycetes</taxon>
        <taxon>Propionibacteriales</taxon>
        <taxon>Propionibacteriaceae</taxon>
        <taxon>Tessaracoccus</taxon>
    </lineage>
</organism>
<evidence type="ECO:0000313" key="4">
    <source>
        <dbReference type="EMBL" id="SHJ75932.1"/>
    </source>
</evidence>
<keyword evidence="1" id="KW-1133">Transmembrane helix</keyword>
<dbReference type="RefSeq" id="WP_073190166.1">
    <property type="nucleotide sequence ID" value="NZ_FQZG01000077.1"/>
</dbReference>
<dbReference type="AlphaFoldDB" id="A0A1M6LXN5"/>
<keyword evidence="1" id="KW-0812">Transmembrane</keyword>
<evidence type="ECO:0000313" key="5">
    <source>
        <dbReference type="Proteomes" id="UP000184512"/>
    </source>
</evidence>
<keyword evidence="1" id="KW-0472">Membrane</keyword>
<sequence length="549" mass="58884">MAVQIPRLRVPFAPACFAVLGAWLALTPSLLPRAAVLQGALCAVVGMLAYAVGALIGWVARGLGLKLRGRPRRIAWRCLAVAGAVGSIVVLVVHVRQQQRMGAAIGVDTVGLIDIPVIVLVAAAVGAALLAVSRLIRAAGRLLGRLVGKVLPPNLGRVLGAAVVAVAVLLGINASLTGKLLTALDSAFMLVNDEFRTETPAPTGSHLSAGPASDVTWDDLGRQGRLFIAAAPTGQQISEFTGKEGLDPVRAYVGVGGDRLVELRGQAEEAVDELERLGGFDRAVINIVTGTGRGWVNENQSRALEYMWNGDTATVSLQYSYLPSWLSFLVDTQRAQDAGRFLFEAVYARWQDLPDGDRPLLVVSGESLGSFGGEAAFSGAQDMAERTAGALFVGPTGNNRLWSRFTAERDAGTPEVLPTYQQGINVRFADTPEDWDRPGTDWPQPRIGYLQHANDPITWWDGSLAFERPDWLREPRGRGVLPETTWVPVVTWLQLAADQLVASAVPDGQGHEFGQAPVVAWARILPSPGWSDGDTERLAELIRDTEIQR</sequence>
<protein>
    <submittedName>
        <fullName evidence="4">Uncharacterized membrane protein</fullName>
    </submittedName>
</protein>
<gene>
    <name evidence="4" type="ORF">SAMN02745244_03191</name>
</gene>
<feature type="transmembrane region" description="Helical" evidence="1">
    <location>
        <begin position="157"/>
        <end position="176"/>
    </location>
</feature>
<feature type="domain" description="Alpha/beta-hydrolase N-terminal" evidence="3">
    <location>
        <begin position="26"/>
        <end position="232"/>
    </location>
</feature>
<dbReference type="Pfam" id="PF10081">
    <property type="entry name" value="Abhydrolase_9"/>
    <property type="match status" value="1"/>
</dbReference>
<name>A0A1M6LXN5_9ACTN</name>
<reference evidence="4 5" key="1">
    <citation type="submission" date="2016-11" db="EMBL/GenBank/DDBJ databases">
        <authorList>
            <person name="Jaros S."/>
            <person name="Januszkiewicz K."/>
            <person name="Wedrychowicz H."/>
        </authorList>
    </citation>
    <scope>NUCLEOTIDE SEQUENCE [LARGE SCALE GENOMIC DNA]</scope>
    <source>
        <strain evidence="4 5">DSM 12906</strain>
    </source>
</reference>
<dbReference type="STRING" id="1123357.SAMN02745244_03191"/>